<dbReference type="Proteomes" id="UP000286921">
    <property type="component" value="Unassembled WGS sequence"/>
</dbReference>
<dbReference type="AlphaFoldDB" id="A0A401KNK9"/>
<dbReference type="EMBL" id="BDHI01000007">
    <property type="protein sequence ID" value="GCB20831.1"/>
    <property type="molecule type" value="Genomic_DNA"/>
</dbReference>
<reference evidence="1 2" key="1">
    <citation type="submission" date="2016-09" db="EMBL/GenBank/DDBJ databases">
        <title>Aspergillus awamori IFM 58123T.</title>
        <authorList>
            <person name="Kusuya Y."/>
            <person name="Shimizu M."/>
            <person name="Takahashi H."/>
            <person name="Yaguchi T."/>
        </authorList>
    </citation>
    <scope>NUCLEOTIDE SEQUENCE [LARGE SCALE GENOMIC DNA]</scope>
    <source>
        <strain evidence="1 2">IFM 58123</strain>
    </source>
</reference>
<comment type="caution">
    <text evidence="1">The sequence shown here is derived from an EMBL/GenBank/DDBJ whole genome shotgun (WGS) entry which is preliminary data.</text>
</comment>
<keyword evidence="2" id="KW-1185">Reference proteome</keyword>
<gene>
    <name evidence="1" type="ORF">AAWM_03716</name>
</gene>
<proteinExistence type="predicted"/>
<evidence type="ECO:0000313" key="2">
    <source>
        <dbReference type="Proteomes" id="UP000286921"/>
    </source>
</evidence>
<protein>
    <submittedName>
        <fullName evidence="1">Uncharacterized protein</fullName>
    </submittedName>
</protein>
<name>A0A401KNK9_ASPAW</name>
<sequence>MLPQAPKQIPAMLWKGIANLRGPEIIQTNLDPDESPSRPPRIEPEISVHPKIRKYFLFVEIYVIWRTYWTYPLDADAKSRSAHAAYDREFSLRQPIELVIDPIMHDRNLKGMKQSFL</sequence>
<evidence type="ECO:0000313" key="1">
    <source>
        <dbReference type="EMBL" id="GCB20831.1"/>
    </source>
</evidence>
<organism evidence="1 2">
    <name type="scientific">Aspergillus awamori</name>
    <name type="common">Black koji mold</name>
    <dbReference type="NCBI Taxonomy" id="105351"/>
    <lineage>
        <taxon>Eukaryota</taxon>
        <taxon>Fungi</taxon>
        <taxon>Dikarya</taxon>
        <taxon>Ascomycota</taxon>
        <taxon>Pezizomycotina</taxon>
        <taxon>Eurotiomycetes</taxon>
        <taxon>Eurotiomycetidae</taxon>
        <taxon>Eurotiales</taxon>
        <taxon>Aspergillaceae</taxon>
        <taxon>Aspergillus</taxon>
    </lineage>
</organism>
<accession>A0A401KNK9</accession>